<dbReference type="Pfam" id="PF13290">
    <property type="entry name" value="CHB_HEX_C_1"/>
    <property type="match status" value="1"/>
</dbReference>
<dbReference type="CDD" id="cd06563">
    <property type="entry name" value="GH20_chitobiase-like"/>
    <property type="match status" value="1"/>
</dbReference>
<feature type="signal peptide" evidence="9">
    <location>
        <begin position="1"/>
        <end position="18"/>
    </location>
</feature>
<evidence type="ECO:0000313" key="13">
    <source>
        <dbReference type="EMBL" id="MBB5714569.1"/>
    </source>
</evidence>
<dbReference type="InterPro" id="IPR025705">
    <property type="entry name" value="Beta_hexosaminidase_sua/sub"/>
</dbReference>
<keyword evidence="14" id="KW-1185">Reference proteome</keyword>
<dbReference type="Proteomes" id="UP000546200">
    <property type="component" value="Unassembled WGS sequence"/>
</dbReference>
<dbReference type="SUPFAM" id="SSF55545">
    <property type="entry name" value="beta-N-acetylhexosaminidase-like domain"/>
    <property type="match status" value="1"/>
</dbReference>
<evidence type="ECO:0000313" key="14">
    <source>
        <dbReference type="Proteomes" id="UP000546200"/>
    </source>
</evidence>
<protein>
    <recommendedName>
        <fullName evidence="3">beta-N-acetylhexosaminidase</fullName>
        <ecNumber evidence="3">3.2.1.52</ecNumber>
    </recommendedName>
    <alternativeName>
        <fullName evidence="6">Beta-N-acetylhexosaminidase</fullName>
    </alternativeName>
    <alternativeName>
        <fullName evidence="7">N-acetyl-beta-glucosaminidase</fullName>
    </alternativeName>
</protein>
<evidence type="ECO:0000256" key="9">
    <source>
        <dbReference type="SAM" id="SignalP"/>
    </source>
</evidence>
<dbReference type="GO" id="GO:0016020">
    <property type="term" value="C:membrane"/>
    <property type="evidence" value="ECO:0007669"/>
    <property type="project" value="TreeGrafter"/>
</dbReference>
<keyword evidence="4 13" id="KW-0378">Hydrolase</keyword>
<dbReference type="GO" id="GO:0004563">
    <property type="term" value="F:beta-N-acetylhexosaminidase activity"/>
    <property type="evidence" value="ECO:0007669"/>
    <property type="project" value="UniProtKB-EC"/>
</dbReference>
<keyword evidence="5 13" id="KW-0326">Glycosidase</keyword>
<feature type="domain" description="Glycoside hydrolase family 20 catalytic" evidence="10">
    <location>
        <begin position="144"/>
        <end position="484"/>
    </location>
</feature>
<dbReference type="PANTHER" id="PTHR22600:SF57">
    <property type="entry name" value="BETA-N-ACETYLHEXOSAMINIDASE"/>
    <property type="match status" value="1"/>
</dbReference>
<dbReference type="GO" id="GO:0005975">
    <property type="term" value="P:carbohydrate metabolic process"/>
    <property type="evidence" value="ECO:0007669"/>
    <property type="project" value="InterPro"/>
</dbReference>
<evidence type="ECO:0000256" key="6">
    <source>
        <dbReference type="ARBA" id="ARBA00030512"/>
    </source>
</evidence>
<keyword evidence="9" id="KW-0732">Signal</keyword>
<dbReference type="SUPFAM" id="SSF51445">
    <property type="entry name" value="(Trans)glycosidases"/>
    <property type="match status" value="1"/>
</dbReference>
<evidence type="ECO:0000256" key="5">
    <source>
        <dbReference type="ARBA" id="ARBA00023295"/>
    </source>
</evidence>
<evidence type="ECO:0000256" key="8">
    <source>
        <dbReference type="PIRSR" id="PIRSR625705-1"/>
    </source>
</evidence>
<dbReference type="InterPro" id="IPR029018">
    <property type="entry name" value="Hex-like_dom2"/>
</dbReference>
<dbReference type="Gene3D" id="3.30.379.10">
    <property type="entry name" value="Chitobiase/beta-hexosaminidase domain 2-like"/>
    <property type="match status" value="1"/>
</dbReference>
<feature type="domain" description="Beta-hexosaminidase bacterial type N-terminal" evidence="11">
    <location>
        <begin position="21"/>
        <end position="141"/>
    </location>
</feature>
<evidence type="ECO:0000256" key="1">
    <source>
        <dbReference type="ARBA" id="ARBA00001231"/>
    </source>
</evidence>
<evidence type="ECO:0000256" key="4">
    <source>
        <dbReference type="ARBA" id="ARBA00022801"/>
    </source>
</evidence>
<comment type="catalytic activity">
    <reaction evidence="1">
        <text>Hydrolysis of terminal non-reducing N-acetyl-D-hexosamine residues in N-acetyl-beta-D-hexosaminides.</text>
        <dbReference type="EC" id="3.2.1.52"/>
    </reaction>
</comment>
<evidence type="ECO:0000259" key="11">
    <source>
        <dbReference type="Pfam" id="PF02838"/>
    </source>
</evidence>
<dbReference type="EMBL" id="JACIJK010000004">
    <property type="protein sequence ID" value="MBB5714569.1"/>
    <property type="molecule type" value="Genomic_DNA"/>
</dbReference>
<name>A0A7W9BCP2_9SPHN</name>
<dbReference type="Gene3D" id="3.20.20.80">
    <property type="entry name" value="Glycosidases"/>
    <property type="match status" value="1"/>
</dbReference>
<proteinExistence type="inferred from homology"/>
<dbReference type="GO" id="GO:0030203">
    <property type="term" value="P:glycosaminoglycan metabolic process"/>
    <property type="evidence" value="ECO:0007669"/>
    <property type="project" value="TreeGrafter"/>
</dbReference>
<comment type="caution">
    <text evidence="13">The sequence shown here is derived from an EMBL/GenBank/DDBJ whole genome shotgun (WGS) entry which is preliminary data.</text>
</comment>
<reference evidence="13 14" key="1">
    <citation type="submission" date="2020-08" db="EMBL/GenBank/DDBJ databases">
        <title>Genomic Encyclopedia of Type Strains, Phase IV (KMG-IV): sequencing the most valuable type-strain genomes for metagenomic binning, comparative biology and taxonomic classification.</title>
        <authorList>
            <person name="Goeker M."/>
        </authorList>
    </citation>
    <scope>NUCLEOTIDE SEQUENCE [LARGE SCALE GENOMIC DNA]</scope>
    <source>
        <strain evidence="13 14">DSM 100044</strain>
    </source>
</reference>
<organism evidence="13 14">
    <name type="scientific">Sphingomonas aerophila</name>
    <dbReference type="NCBI Taxonomy" id="1344948"/>
    <lineage>
        <taxon>Bacteria</taxon>
        <taxon>Pseudomonadati</taxon>
        <taxon>Pseudomonadota</taxon>
        <taxon>Alphaproteobacteria</taxon>
        <taxon>Sphingomonadales</taxon>
        <taxon>Sphingomonadaceae</taxon>
        <taxon>Sphingomonas</taxon>
    </lineage>
</organism>
<evidence type="ECO:0000256" key="7">
    <source>
        <dbReference type="ARBA" id="ARBA00033000"/>
    </source>
</evidence>
<dbReference type="EC" id="3.2.1.52" evidence="3"/>
<accession>A0A7W9BCP2</accession>
<evidence type="ECO:0000256" key="2">
    <source>
        <dbReference type="ARBA" id="ARBA00006285"/>
    </source>
</evidence>
<dbReference type="PANTHER" id="PTHR22600">
    <property type="entry name" value="BETA-HEXOSAMINIDASE"/>
    <property type="match status" value="1"/>
</dbReference>
<feature type="active site" description="Proton donor" evidence="8">
    <location>
        <position position="315"/>
    </location>
</feature>
<evidence type="ECO:0000259" key="12">
    <source>
        <dbReference type="Pfam" id="PF13290"/>
    </source>
</evidence>
<dbReference type="InterPro" id="IPR015882">
    <property type="entry name" value="HEX_bac_N"/>
</dbReference>
<dbReference type="AlphaFoldDB" id="A0A7W9BCP2"/>
<dbReference type="Pfam" id="PF00728">
    <property type="entry name" value="Glyco_hydro_20"/>
    <property type="match status" value="1"/>
</dbReference>
<evidence type="ECO:0000259" key="10">
    <source>
        <dbReference type="Pfam" id="PF00728"/>
    </source>
</evidence>
<dbReference type="PRINTS" id="PR00738">
    <property type="entry name" value="GLHYDRLASE20"/>
</dbReference>
<feature type="chain" id="PRO_5030642779" description="beta-N-acetylhexosaminidase" evidence="9">
    <location>
        <begin position="19"/>
        <end position="744"/>
    </location>
</feature>
<dbReference type="RefSeq" id="WP_184056036.1">
    <property type="nucleotide sequence ID" value="NZ_JACIJK010000004.1"/>
</dbReference>
<dbReference type="Pfam" id="PF02838">
    <property type="entry name" value="Glyco_hydro_20b"/>
    <property type="match status" value="1"/>
</dbReference>
<evidence type="ECO:0000256" key="3">
    <source>
        <dbReference type="ARBA" id="ARBA00012663"/>
    </source>
</evidence>
<feature type="domain" description="GH29D-like beta-sandwich" evidence="12">
    <location>
        <begin position="533"/>
        <end position="575"/>
    </location>
</feature>
<dbReference type="Gene3D" id="2.60.120.260">
    <property type="entry name" value="Galactose-binding domain-like"/>
    <property type="match status" value="1"/>
</dbReference>
<dbReference type="InterPro" id="IPR017853">
    <property type="entry name" value="GH"/>
</dbReference>
<dbReference type="InterPro" id="IPR059177">
    <property type="entry name" value="GH29D-like_dom"/>
</dbReference>
<comment type="similarity">
    <text evidence="2">Belongs to the glycosyl hydrolase 20 family.</text>
</comment>
<sequence length="744" mass="79855">MRGLIAWLALLAASPAAAQAPALLPTPAAMRTTGAGFVLTPGSVVVARDAGERNAAARFAELMAVGGVRVATVRASATGTAVRFLRRPGMPAEGYRLETGPGGATITASDNAGLFYGAVTLWQLASAGADHRVAGVTIDDHPRFRWRGLMLDSARHMQSPEYVRNLIGWMAANKLNRLHWHLVDDQGWRLPVPAYPKLTSISAWRRGATAPGAPPLPLEGGFYRPEQIRDLVAYAADRGITIVPEIEMPGHALAAIRAYPELGMGVPIPPGAESDYGVFPWLYNTDEGTFRFLETVLTEVMRLFPSHDIHIGGDEATKEQWLASPKIQAQIKALGLKDEDALQGWFTARVGRFLAAHGRRLIGWDEILDGGVPADAAVTSWRGVDGAIKAARAGHDAVLSPAPTLYIDNRQGTGPAEPPGRGRLITLADILAFDPIPGSLSADEQRHILGLQANLWTEHVRTDQRAAWMMFPRAMAIAEIGWAPAAKRDVAGFSRQLLPQIDRLRPFGLKAATSAWAVTVALDTRDAVSALATLSTQSGLPIHYTLDGSAPGLASPLYGSAVSVRAGQQLRAASFIDDRRLPGAYTQQLDEAALLSRTSHELTLCSDGVALDLEDDYPAQGPRARFLLDVFNPCWRWDRAPVAVARSVAIDVGQIPFNFQVGADREKIHFRAPATPAGEFQVRSGGCDGKLIASLPLAPAANRPGVTRLTAPLPRSTGTAHLCFTYTARGVDPLWAIERVALLP</sequence>
<gene>
    <name evidence="13" type="ORF">FHS94_001405</name>
</gene>
<dbReference type="InterPro" id="IPR015883">
    <property type="entry name" value="Glyco_hydro_20_cat"/>
</dbReference>